<evidence type="ECO:0000256" key="16">
    <source>
        <dbReference type="ARBA" id="ARBA00049716"/>
    </source>
</evidence>
<dbReference type="InterPro" id="IPR023271">
    <property type="entry name" value="Aquaporin-like"/>
</dbReference>
<evidence type="ECO:0000256" key="15">
    <source>
        <dbReference type="ARBA" id="ARBA00049592"/>
    </source>
</evidence>
<dbReference type="GO" id="GO:0016323">
    <property type="term" value="C:basolateral plasma membrane"/>
    <property type="evidence" value="ECO:0007669"/>
    <property type="project" value="TreeGrafter"/>
</dbReference>
<keyword evidence="20" id="KW-1185">Reference proteome</keyword>
<protein>
    <recommendedName>
        <fullName evidence="3">Aquaporin-3</fullName>
    </recommendedName>
    <alternativeName>
        <fullName evidence="11">Aquaglyceroporin-3</fullName>
    </alternativeName>
</protein>
<comment type="catalytic activity">
    <reaction evidence="12">
        <text>urea(in) = urea(out)</text>
        <dbReference type="Rhea" id="RHEA:32799"/>
        <dbReference type="ChEBI" id="CHEBI:16199"/>
    </reaction>
</comment>
<comment type="subunit">
    <text evidence="16">Homotetramer; each monomer provides an independent glycerol/water pore. Could also exist in other oligomeric states.</text>
</comment>
<evidence type="ECO:0000256" key="11">
    <source>
        <dbReference type="ARBA" id="ARBA00033020"/>
    </source>
</evidence>
<evidence type="ECO:0000256" key="14">
    <source>
        <dbReference type="ARBA" id="ARBA00049405"/>
    </source>
</evidence>
<feature type="region of interest" description="Disordered" evidence="18">
    <location>
        <begin position="1"/>
        <end position="32"/>
    </location>
</feature>
<comment type="similarity">
    <text evidence="2 17">Belongs to the MIP/aquaporin (TC 1.A.8) family.</text>
</comment>
<organism evidence="20 21">
    <name type="scientific">Petromyzon marinus</name>
    <name type="common">Sea lamprey</name>
    <dbReference type="NCBI Taxonomy" id="7757"/>
    <lineage>
        <taxon>Eukaryota</taxon>
        <taxon>Metazoa</taxon>
        <taxon>Chordata</taxon>
        <taxon>Craniata</taxon>
        <taxon>Vertebrata</taxon>
        <taxon>Cyclostomata</taxon>
        <taxon>Hyperoartia</taxon>
        <taxon>Petromyzontiformes</taxon>
        <taxon>Petromyzontidae</taxon>
        <taxon>Petromyzon</taxon>
    </lineage>
</organism>
<dbReference type="InterPro" id="IPR000425">
    <property type="entry name" value="MIP"/>
</dbReference>
<evidence type="ECO:0000256" key="9">
    <source>
        <dbReference type="ARBA" id="ARBA00023136"/>
    </source>
</evidence>
<evidence type="ECO:0000256" key="4">
    <source>
        <dbReference type="ARBA" id="ARBA00022448"/>
    </source>
</evidence>
<feature type="transmembrane region" description="Helical" evidence="19">
    <location>
        <begin position="265"/>
        <end position="285"/>
    </location>
</feature>
<evidence type="ECO:0000313" key="21">
    <source>
        <dbReference type="RefSeq" id="XP_032824448.1"/>
    </source>
</evidence>
<gene>
    <name evidence="21" type="primary">LOC116950639</name>
</gene>
<dbReference type="AlphaFoldDB" id="A0AAJ7TXE1"/>
<evidence type="ECO:0000313" key="20">
    <source>
        <dbReference type="Proteomes" id="UP001318040"/>
    </source>
</evidence>
<feature type="transmembrane region" description="Helical" evidence="19">
    <location>
        <begin position="53"/>
        <end position="72"/>
    </location>
</feature>
<dbReference type="Gene3D" id="1.20.1080.10">
    <property type="entry name" value="Glycerol uptake facilitator protein"/>
    <property type="match status" value="1"/>
</dbReference>
<dbReference type="PANTHER" id="PTHR43829">
    <property type="entry name" value="AQUAPORIN OR AQUAGLYCEROPORIN RELATED"/>
    <property type="match status" value="1"/>
</dbReference>
<keyword evidence="4 17" id="KW-0813">Transport</keyword>
<evidence type="ECO:0000256" key="19">
    <source>
        <dbReference type="SAM" id="Phobius"/>
    </source>
</evidence>
<dbReference type="RefSeq" id="XP_032824448.1">
    <property type="nucleotide sequence ID" value="XM_032968557.1"/>
</dbReference>
<evidence type="ECO:0000256" key="17">
    <source>
        <dbReference type="RuleBase" id="RU000477"/>
    </source>
</evidence>
<dbReference type="PANTHER" id="PTHR43829:SF9">
    <property type="entry name" value="AQUAPORIN-9"/>
    <property type="match status" value="1"/>
</dbReference>
<dbReference type="InterPro" id="IPR022357">
    <property type="entry name" value="MIP_CS"/>
</dbReference>
<comment type="catalytic activity">
    <reaction evidence="13">
        <text>H2O(in) = H2O(out)</text>
        <dbReference type="Rhea" id="RHEA:29667"/>
        <dbReference type="ChEBI" id="CHEBI:15377"/>
    </reaction>
</comment>
<evidence type="ECO:0000256" key="3">
    <source>
        <dbReference type="ARBA" id="ARBA00020971"/>
    </source>
</evidence>
<evidence type="ECO:0000256" key="8">
    <source>
        <dbReference type="ARBA" id="ARBA00022989"/>
    </source>
</evidence>
<evidence type="ECO:0000256" key="18">
    <source>
        <dbReference type="SAM" id="MobiDB-lite"/>
    </source>
</evidence>
<keyword evidence="9 19" id="KW-0472">Membrane</keyword>
<accession>A0AAJ7TXE1</accession>
<dbReference type="InterPro" id="IPR023275">
    <property type="entry name" value="Aquaporin_3"/>
</dbReference>
<evidence type="ECO:0000256" key="10">
    <source>
        <dbReference type="ARBA" id="ARBA00023180"/>
    </source>
</evidence>
<dbReference type="GO" id="GO:0015204">
    <property type="term" value="F:urea transmembrane transporter activity"/>
    <property type="evidence" value="ECO:0007669"/>
    <property type="project" value="TreeGrafter"/>
</dbReference>
<feature type="transmembrane region" description="Helical" evidence="19">
    <location>
        <begin position="185"/>
        <end position="204"/>
    </location>
</feature>
<keyword evidence="5" id="KW-1003">Cell membrane</keyword>
<name>A0AAJ7TXE1_PETMA</name>
<sequence>MPQSPGKKLYKHRLGGPCRAATSPARSDMPSHDGRFKQLERKLHVKNVMIREALAEFMGTFLLVLFGCGSVAQVELSDGTKGRFLTINLAFGFAVTMGAYCAAGVSGAHLNPAVSMALAVLGRFSWSKFPLYVTAQLLGAFMGAGTVFGLYYDAFMYVSKGNLTLQLAGVFATFPSPHLSIGNGFVDQLIGTAALLVCILAVIDKRNNPAPRGMQPFLIGLVVVLIGLSMGFNAGYAVNPARDLGPRIFTALAGWGWQVFSAGNYWSWVPVVAPMLGGVLGAFIYEIFIGLHLPEEPACSGPEPGTPRSHQELAKLQSSMADAMC</sequence>
<reference evidence="21" key="1">
    <citation type="submission" date="2025-08" db="UniProtKB">
        <authorList>
            <consortium name="RefSeq"/>
        </authorList>
    </citation>
    <scope>IDENTIFICATION</scope>
    <source>
        <tissue evidence="21">Sperm</tissue>
    </source>
</reference>
<dbReference type="CDD" id="cd00333">
    <property type="entry name" value="MIP"/>
    <property type="match status" value="1"/>
</dbReference>
<dbReference type="PRINTS" id="PR02015">
    <property type="entry name" value="AQUAPORIN3"/>
</dbReference>
<feature type="transmembrane region" description="Helical" evidence="19">
    <location>
        <begin position="129"/>
        <end position="152"/>
    </location>
</feature>
<dbReference type="GO" id="GO:0015254">
    <property type="term" value="F:glycerol channel activity"/>
    <property type="evidence" value="ECO:0007669"/>
    <property type="project" value="TreeGrafter"/>
</dbReference>
<feature type="transmembrane region" description="Helical" evidence="19">
    <location>
        <begin position="216"/>
        <end position="238"/>
    </location>
</feature>
<dbReference type="Proteomes" id="UP001318040">
    <property type="component" value="Chromosome 40"/>
</dbReference>
<feature type="transmembrane region" description="Helical" evidence="19">
    <location>
        <begin position="84"/>
        <end position="108"/>
    </location>
</feature>
<dbReference type="PROSITE" id="PS00221">
    <property type="entry name" value="MIP"/>
    <property type="match status" value="1"/>
</dbReference>
<evidence type="ECO:0000256" key="12">
    <source>
        <dbReference type="ARBA" id="ARBA00033993"/>
    </source>
</evidence>
<comment type="subcellular location">
    <subcellularLocation>
        <location evidence="1">Cell membrane</location>
        <topology evidence="1">Multi-pass membrane protein</topology>
    </subcellularLocation>
</comment>
<evidence type="ECO:0000256" key="13">
    <source>
        <dbReference type="ARBA" id="ARBA00034651"/>
    </source>
</evidence>
<dbReference type="InterPro" id="IPR050363">
    <property type="entry name" value="MIP/Aquaporin"/>
</dbReference>
<dbReference type="NCBIfam" id="TIGR00861">
    <property type="entry name" value="MIP"/>
    <property type="match status" value="1"/>
</dbReference>
<keyword evidence="8 19" id="KW-1133">Transmembrane helix</keyword>
<evidence type="ECO:0000256" key="6">
    <source>
        <dbReference type="ARBA" id="ARBA00022692"/>
    </source>
</evidence>
<dbReference type="SUPFAM" id="SSF81338">
    <property type="entry name" value="Aquaporin-like"/>
    <property type="match status" value="1"/>
</dbReference>
<proteinExistence type="inferred from homology"/>
<keyword evidence="10" id="KW-0325">Glycoprotein</keyword>
<evidence type="ECO:0000256" key="2">
    <source>
        <dbReference type="ARBA" id="ARBA00006175"/>
    </source>
</evidence>
<dbReference type="PRINTS" id="PR00783">
    <property type="entry name" value="MINTRINSICP"/>
</dbReference>
<comment type="function">
    <text evidence="15">Aquaglyceroporins form homotetrameric transmembrane channels, with each monomer independently mediating glycerol and water transport across the plasma membrane along their osmotic gradient. Could also be permeable to urea. Also participates in cell permeability to H2O2 and H2O2-mediated signaling. In skin, transports glycerol to the epidermis and stratum corneum, where it maintains hydration, elasticity, and supports lipid biosynthesis for barrier repair. In kidney, contributes to the reabsorption of water, helping the body maintain proper fluid balance.</text>
</comment>
<evidence type="ECO:0000256" key="1">
    <source>
        <dbReference type="ARBA" id="ARBA00004651"/>
    </source>
</evidence>
<keyword evidence="7" id="KW-0677">Repeat</keyword>
<dbReference type="GO" id="GO:0015250">
    <property type="term" value="F:water channel activity"/>
    <property type="evidence" value="ECO:0007669"/>
    <property type="project" value="TreeGrafter"/>
</dbReference>
<dbReference type="FunFam" id="1.20.1080.10:FF:000005">
    <property type="entry name" value="Aquaporin 3"/>
    <property type="match status" value="1"/>
</dbReference>
<comment type="catalytic activity">
    <reaction evidence="14">
        <text>glycerol(in) = glycerol(out)</text>
        <dbReference type="Rhea" id="RHEA:29675"/>
        <dbReference type="ChEBI" id="CHEBI:17754"/>
    </reaction>
</comment>
<evidence type="ECO:0000256" key="7">
    <source>
        <dbReference type="ARBA" id="ARBA00022737"/>
    </source>
</evidence>
<dbReference type="Pfam" id="PF00230">
    <property type="entry name" value="MIP"/>
    <property type="match status" value="1"/>
</dbReference>
<evidence type="ECO:0000256" key="5">
    <source>
        <dbReference type="ARBA" id="ARBA00022475"/>
    </source>
</evidence>
<dbReference type="KEGG" id="pmrn:116950639"/>
<keyword evidence="6 17" id="KW-0812">Transmembrane</keyword>